<dbReference type="PANTHER" id="PTHR35569:SF1">
    <property type="entry name" value="CYANAMIDE HYDRATASE DDI2-RELATED"/>
    <property type="match status" value="1"/>
</dbReference>
<sequence length="208" mass="22481">MVTVPPGALPDDWRPLLAEPPLARLLGRPLVDDALSAMHRLLPPRTALHSLRTFLLADARARADGTEYDRAGLLAAAAFHDSGLTCEAPRVPGGFPGRSAVLLDRFLAGHGVDDGRRGALTRAVREHIRPFPARTAGTEARLLHFGAWLDVVGRGDRQLLAERRRLARLAPTPLFAVSFSARVAVCGLRGVLPDRPPTAGDRSRRPAR</sequence>
<protein>
    <recommendedName>
        <fullName evidence="3">HD domain-containing protein</fullName>
    </recommendedName>
</protein>
<dbReference type="Proteomes" id="UP001585080">
    <property type="component" value="Unassembled WGS sequence"/>
</dbReference>
<dbReference type="SUPFAM" id="SSF109604">
    <property type="entry name" value="HD-domain/PDEase-like"/>
    <property type="match status" value="1"/>
</dbReference>
<keyword evidence="2" id="KW-1185">Reference proteome</keyword>
<comment type="caution">
    <text evidence="1">The sequence shown here is derived from an EMBL/GenBank/DDBJ whole genome shotgun (WGS) entry which is preliminary data.</text>
</comment>
<organism evidence="1 2">
    <name type="scientific">Streptomyces broussonetiae</name>
    <dbReference type="NCBI Taxonomy" id="2686304"/>
    <lineage>
        <taxon>Bacteria</taxon>
        <taxon>Bacillati</taxon>
        <taxon>Actinomycetota</taxon>
        <taxon>Actinomycetes</taxon>
        <taxon>Kitasatosporales</taxon>
        <taxon>Streptomycetaceae</taxon>
        <taxon>Streptomyces</taxon>
    </lineage>
</organism>
<dbReference type="EMBL" id="JAYMRP010000059">
    <property type="protein sequence ID" value="MFB8777894.1"/>
    <property type="molecule type" value="Genomic_DNA"/>
</dbReference>
<name>A0ABV5EM23_9ACTN</name>
<gene>
    <name evidence="1" type="ORF">VSS16_35170</name>
</gene>
<dbReference type="RefSeq" id="WP_376736327.1">
    <property type="nucleotide sequence ID" value="NZ_JAYMRP010000059.1"/>
</dbReference>
<reference evidence="1 2" key="1">
    <citation type="submission" date="2024-01" db="EMBL/GenBank/DDBJ databases">
        <title>Genome mining of biosynthetic gene clusters to explore secondary metabolites of Streptomyces sp.</title>
        <authorList>
            <person name="Baig A."/>
            <person name="Ajitkumar Shintre N."/>
            <person name="Kumar H."/>
            <person name="Anbarasu A."/>
            <person name="Ramaiah S."/>
        </authorList>
    </citation>
    <scope>NUCLEOTIDE SEQUENCE [LARGE SCALE GENOMIC DNA]</scope>
    <source>
        <strain evidence="1 2">A57</strain>
    </source>
</reference>
<evidence type="ECO:0008006" key="3">
    <source>
        <dbReference type="Google" id="ProtNLM"/>
    </source>
</evidence>
<evidence type="ECO:0000313" key="2">
    <source>
        <dbReference type="Proteomes" id="UP001585080"/>
    </source>
</evidence>
<dbReference type="PANTHER" id="PTHR35569">
    <property type="entry name" value="CYANAMIDE HYDRATASE DDI2-RELATED"/>
    <property type="match status" value="1"/>
</dbReference>
<proteinExistence type="predicted"/>
<accession>A0ABV5EM23</accession>
<evidence type="ECO:0000313" key="1">
    <source>
        <dbReference type="EMBL" id="MFB8777894.1"/>
    </source>
</evidence>